<evidence type="ECO:0000256" key="2">
    <source>
        <dbReference type="ARBA" id="ARBA00009995"/>
    </source>
</evidence>
<evidence type="ECO:0000256" key="3">
    <source>
        <dbReference type="ARBA" id="ARBA00022676"/>
    </source>
</evidence>
<comment type="similarity">
    <text evidence="2 8">Belongs to the UDP-glycosyltransferase family.</text>
</comment>
<comment type="pathway">
    <text evidence="1">Pigment biosynthesis; anthocyanin biosynthesis.</text>
</comment>
<evidence type="ECO:0000256" key="5">
    <source>
        <dbReference type="ARBA" id="ARBA00022729"/>
    </source>
</evidence>
<dbReference type="InterPro" id="IPR002213">
    <property type="entry name" value="UDP_glucos_trans"/>
</dbReference>
<comment type="function">
    <text evidence="7">Catalyzes the glucosylation at the O-5 position of anthocyanidin 3-glucosides to form anthocyanidin 3,5-di-O-glucosides using UDP-glucose as sugar donor. Anthocyanidin 3,5-di-O-glucosides are molecules that are responsible for pigmentation. Also acts on anthocyanidin 3-O-(6-O-malonylglucoside). Much less active with hydroxycinnamoylglucose derivatives. No activity in the absence of the 3-O-glucoside group.</text>
</comment>
<dbReference type="FunFam" id="3.40.50.2000:FF:000019">
    <property type="entry name" value="Glycosyltransferase"/>
    <property type="match status" value="1"/>
</dbReference>
<proteinExistence type="inferred from homology"/>
<evidence type="ECO:0000256" key="7">
    <source>
        <dbReference type="ARBA" id="ARBA00056922"/>
    </source>
</evidence>
<keyword evidence="5" id="KW-0732">Signal</keyword>
<organism evidence="10 11">
    <name type="scientific">Abeliophyllum distichum</name>
    <dbReference type="NCBI Taxonomy" id="126358"/>
    <lineage>
        <taxon>Eukaryota</taxon>
        <taxon>Viridiplantae</taxon>
        <taxon>Streptophyta</taxon>
        <taxon>Embryophyta</taxon>
        <taxon>Tracheophyta</taxon>
        <taxon>Spermatophyta</taxon>
        <taxon>Magnoliopsida</taxon>
        <taxon>eudicotyledons</taxon>
        <taxon>Gunneridae</taxon>
        <taxon>Pentapetalae</taxon>
        <taxon>asterids</taxon>
        <taxon>lamiids</taxon>
        <taxon>Lamiales</taxon>
        <taxon>Oleaceae</taxon>
        <taxon>Forsythieae</taxon>
        <taxon>Abeliophyllum</taxon>
    </lineage>
</organism>
<dbReference type="InterPro" id="IPR035595">
    <property type="entry name" value="UDP_glycos_trans_CS"/>
</dbReference>
<dbReference type="GO" id="GO:0008194">
    <property type="term" value="F:UDP-glycosyltransferase activity"/>
    <property type="evidence" value="ECO:0007669"/>
    <property type="project" value="UniProtKB-ARBA"/>
</dbReference>
<name>A0ABD1U3F0_9LAMI</name>
<evidence type="ECO:0000256" key="9">
    <source>
        <dbReference type="RuleBase" id="RU362057"/>
    </source>
</evidence>
<evidence type="ECO:0000256" key="6">
    <source>
        <dbReference type="ARBA" id="ARBA00050360"/>
    </source>
</evidence>
<comment type="caution">
    <text evidence="10">The sequence shown here is derived from an EMBL/GenBank/DDBJ whole genome shotgun (WGS) entry which is preliminary data.</text>
</comment>
<sequence>MDTEKSMKIPHVIVLPYPSQGHINPLLQFAKRLAAKGVKATLATTFYTVKSIRTTNVVVKPISDGFDNGGFADAKKEDIYINSFRENGSRTLSELIEEYEKTDFPVNCIIYDSFLPWALDVAKKHGIYGASFFTNSAAVCAVFCHIHSGALTLPVVIKDKPLSLPGLPPLNNCDVPGFIKAPESYPAYLAMKMSQFSNLDKADYVFANTFQELEGREAKSVSNMWPAKLIGPMVPSAYLDNRIEEDRVYGASLWKPLSEQCITWLKTKPNKSVIYISFGSMVQLTSKQMEEMARALMCTNSYFLWVVRETERNKLPAGFIDSTKGKGLIVSWCNQLEMLAHQAIGCFVTHCGWNSTIEGLSLGVPMVGMPQWSDQMTDAKFIEDVWRVGVRAKEDEFGIVSREELLYCLKQVMEGGRNEEIKMNARKWKELAKEAIDEGGSSDTCINEFVGQLMSAALNSIVPNNE</sequence>
<reference evidence="11" key="1">
    <citation type="submission" date="2024-07" db="EMBL/GenBank/DDBJ databases">
        <title>Two chromosome-level genome assemblies of Korean endemic species Abeliophyllum distichum and Forsythia ovata (Oleaceae).</title>
        <authorList>
            <person name="Jang H."/>
        </authorList>
    </citation>
    <scope>NUCLEOTIDE SEQUENCE [LARGE SCALE GENOMIC DNA]</scope>
</reference>
<keyword evidence="11" id="KW-1185">Reference proteome</keyword>
<dbReference type="PANTHER" id="PTHR11926">
    <property type="entry name" value="GLUCOSYL/GLUCURONOSYL TRANSFERASES"/>
    <property type="match status" value="1"/>
</dbReference>
<dbReference type="Pfam" id="PF00201">
    <property type="entry name" value="UDPGT"/>
    <property type="match status" value="1"/>
</dbReference>
<evidence type="ECO:0000256" key="4">
    <source>
        <dbReference type="ARBA" id="ARBA00022679"/>
    </source>
</evidence>
<gene>
    <name evidence="10" type="ORF">Adt_15746</name>
</gene>
<evidence type="ECO:0000313" key="11">
    <source>
        <dbReference type="Proteomes" id="UP001604336"/>
    </source>
</evidence>
<dbReference type="CDD" id="cd03784">
    <property type="entry name" value="GT1_Gtf-like"/>
    <property type="match status" value="1"/>
</dbReference>
<dbReference type="FunFam" id="3.40.50.2000:FF:000057">
    <property type="entry name" value="Glycosyltransferase"/>
    <property type="match status" value="1"/>
</dbReference>
<dbReference type="AlphaFoldDB" id="A0ABD1U3F0"/>
<dbReference type="Gene3D" id="3.40.50.2000">
    <property type="entry name" value="Glycogen Phosphorylase B"/>
    <property type="match status" value="2"/>
</dbReference>
<keyword evidence="3 8" id="KW-0328">Glycosyltransferase</keyword>
<dbReference type="EMBL" id="JBFOLK010000004">
    <property type="protein sequence ID" value="KAL2519499.1"/>
    <property type="molecule type" value="Genomic_DNA"/>
</dbReference>
<comment type="catalytic activity">
    <reaction evidence="6">
        <text>an anthocyanidin 3-O-beta-D-glucoside + UDP-alpha-D-glucose = an anthocyanidin 3,5-di-O-beta-D-glucoside + UDP + 2 H(+)</text>
        <dbReference type="Rhea" id="RHEA:35423"/>
        <dbReference type="ChEBI" id="CHEBI:15378"/>
        <dbReference type="ChEBI" id="CHEBI:16307"/>
        <dbReference type="ChEBI" id="CHEBI:57503"/>
        <dbReference type="ChEBI" id="CHEBI:58223"/>
        <dbReference type="ChEBI" id="CHEBI:58885"/>
        <dbReference type="EC" id="2.4.1.298"/>
    </reaction>
</comment>
<evidence type="ECO:0000256" key="1">
    <source>
        <dbReference type="ARBA" id="ARBA00004935"/>
    </source>
</evidence>
<dbReference type="Proteomes" id="UP001604336">
    <property type="component" value="Unassembled WGS sequence"/>
</dbReference>
<dbReference type="PANTHER" id="PTHR11926:SF727">
    <property type="entry name" value="UDP-GLYCOSYLTRANSFERASE 74B1"/>
    <property type="match status" value="1"/>
</dbReference>
<dbReference type="SUPFAM" id="SSF53756">
    <property type="entry name" value="UDP-Glycosyltransferase/glycogen phosphorylase"/>
    <property type="match status" value="1"/>
</dbReference>
<dbReference type="PROSITE" id="PS00375">
    <property type="entry name" value="UDPGT"/>
    <property type="match status" value="1"/>
</dbReference>
<accession>A0ABD1U3F0</accession>
<dbReference type="EC" id="2.4.1.-" evidence="9"/>
<dbReference type="GO" id="GO:0102816">
    <property type="term" value="F:UDP-D-glucose:delphinidin 3-O-glucosyl-5-O-caffeoylglucoside -O-beta-D-glucosyltransferase activity"/>
    <property type="evidence" value="ECO:0007669"/>
    <property type="project" value="UniProtKB-EC"/>
</dbReference>
<evidence type="ECO:0000313" key="10">
    <source>
        <dbReference type="EMBL" id="KAL2519499.1"/>
    </source>
</evidence>
<evidence type="ECO:0000256" key="8">
    <source>
        <dbReference type="RuleBase" id="RU003718"/>
    </source>
</evidence>
<protein>
    <recommendedName>
        <fullName evidence="9">Glycosyltransferase</fullName>
        <ecNumber evidence="9">2.4.1.-</ecNumber>
    </recommendedName>
</protein>
<keyword evidence="4 8" id="KW-0808">Transferase</keyword>